<reference evidence="9" key="1">
    <citation type="submission" date="2025-08" db="UniProtKB">
        <authorList>
            <consortium name="Ensembl"/>
        </authorList>
    </citation>
    <scope>IDENTIFICATION</scope>
</reference>
<name>A0A8C4R217_EPTBU</name>
<keyword evidence="2" id="KW-0678">Repressor</keyword>
<comment type="subcellular location">
    <subcellularLocation>
        <location evidence="1">Nucleus</location>
    </subcellularLocation>
</comment>
<organism evidence="9 10">
    <name type="scientific">Eptatretus burgeri</name>
    <name type="common">Inshore hagfish</name>
    <dbReference type="NCBI Taxonomy" id="7764"/>
    <lineage>
        <taxon>Eukaryota</taxon>
        <taxon>Metazoa</taxon>
        <taxon>Chordata</taxon>
        <taxon>Craniata</taxon>
        <taxon>Vertebrata</taxon>
        <taxon>Cyclostomata</taxon>
        <taxon>Myxini</taxon>
        <taxon>Myxiniformes</taxon>
        <taxon>Myxinidae</taxon>
        <taxon>Eptatretinae</taxon>
        <taxon>Eptatretus</taxon>
    </lineage>
</organism>
<dbReference type="InterPro" id="IPR013907">
    <property type="entry name" value="Sds3"/>
</dbReference>
<proteinExistence type="inferred from homology"/>
<evidence type="ECO:0000313" key="9">
    <source>
        <dbReference type="Ensembl" id="ENSEBUP00000023809.1"/>
    </source>
</evidence>
<dbReference type="Pfam" id="PF08598">
    <property type="entry name" value="Sds3"/>
    <property type="match status" value="1"/>
</dbReference>
<dbReference type="AlphaFoldDB" id="A0A8C4R217"/>
<accession>A0A8C4R217</accession>
<dbReference type="GeneTree" id="ENSGT00940000158921"/>
<evidence type="ECO:0000256" key="3">
    <source>
        <dbReference type="ARBA" id="ARBA00023015"/>
    </source>
</evidence>
<evidence type="ECO:0000256" key="2">
    <source>
        <dbReference type="ARBA" id="ARBA00022491"/>
    </source>
</evidence>
<keyword evidence="10" id="KW-1185">Reference proteome</keyword>
<reference evidence="9" key="2">
    <citation type="submission" date="2025-09" db="UniProtKB">
        <authorList>
            <consortium name="Ensembl"/>
        </authorList>
    </citation>
    <scope>IDENTIFICATION</scope>
</reference>
<feature type="coiled-coil region" evidence="7">
    <location>
        <begin position="168"/>
        <end position="195"/>
    </location>
</feature>
<dbReference type="Proteomes" id="UP000694388">
    <property type="component" value="Unplaced"/>
</dbReference>
<dbReference type="SMART" id="SM01401">
    <property type="entry name" value="Sds3"/>
    <property type="match status" value="1"/>
</dbReference>
<comment type="similarity">
    <text evidence="6">Belongs to the BRMS1 family.</text>
</comment>
<evidence type="ECO:0000256" key="8">
    <source>
        <dbReference type="SAM" id="MobiDB-lite"/>
    </source>
</evidence>
<dbReference type="FunFam" id="1.20.5.1500:FF:000002">
    <property type="entry name" value="breast cancer metastasis-suppressor 1-like protein-A"/>
    <property type="match status" value="1"/>
</dbReference>
<evidence type="ECO:0000313" key="10">
    <source>
        <dbReference type="Proteomes" id="UP000694388"/>
    </source>
</evidence>
<feature type="compositionally biased region" description="Acidic residues" evidence="8">
    <location>
        <begin position="35"/>
        <end position="52"/>
    </location>
</feature>
<dbReference type="PANTHER" id="PTHR21964">
    <property type="entry name" value="BREAST CANCER METASTASIS-SUPPRESSOR 1"/>
    <property type="match status" value="1"/>
</dbReference>
<dbReference type="Ensembl" id="ENSEBUT00000024385.1">
    <property type="protein sequence ID" value="ENSEBUP00000023809.1"/>
    <property type="gene ID" value="ENSEBUG00000014662.1"/>
</dbReference>
<dbReference type="GO" id="GO:0010468">
    <property type="term" value="P:regulation of gene expression"/>
    <property type="evidence" value="ECO:0007669"/>
    <property type="project" value="UniProtKB-ARBA"/>
</dbReference>
<evidence type="ECO:0000256" key="7">
    <source>
        <dbReference type="SAM" id="Coils"/>
    </source>
</evidence>
<evidence type="ECO:0000256" key="1">
    <source>
        <dbReference type="ARBA" id="ARBA00004123"/>
    </source>
</evidence>
<evidence type="ECO:0000256" key="5">
    <source>
        <dbReference type="ARBA" id="ARBA00023242"/>
    </source>
</evidence>
<protein>
    <submittedName>
        <fullName evidence="9">BRMS1 like transcriptional repressor</fullName>
    </submittedName>
</protein>
<sequence>MNVKNRRCVWNFVPVRKVAAAMPSRARRDVRELNDDAEDEIADSSEEEEEESGSFASDGGETSSELDELECQKRKMECLDEMSELEQRFMDLKEQLYKERLHQVHDKLEEVLCEAAPEYTEPLAGLQQDLQIRSEVAGLYKEYRLKGIERKHECEKQSALQAFQSEKLLLLESLQEELQSRIRKAEDERKVFSSRPGKREITKQCNGSRFKRSKRKCQPTSIEKKKRPVTITDILSCIPCCCLCDCCVYHWLHGCTALVHSAVAALRSK</sequence>
<evidence type="ECO:0000256" key="4">
    <source>
        <dbReference type="ARBA" id="ARBA00023163"/>
    </source>
</evidence>
<evidence type="ECO:0000256" key="6">
    <source>
        <dbReference type="ARBA" id="ARBA00038256"/>
    </source>
</evidence>
<keyword evidence="3" id="KW-0805">Transcription regulation</keyword>
<dbReference type="GO" id="GO:0005654">
    <property type="term" value="C:nucleoplasm"/>
    <property type="evidence" value="ECO:0007669"/>
    <property type="project" value="UniProtKB-ARBA"/>
</dbReference>
<keyword evidence="7" id="KW-0175">Coiled coil</keyword>
<keyword evidence="4" id="KW-0804">Transcription</keyword>
<keyword evidence="5" id="KW-0539">Nucleus</keyword>
<dbReference type="Gene3D" id="1.20.5.1500">
    <property type="match status" value="1"/>
</dbReference>
<feature type="region of interest" description="Disordered" evidence="8">
    <location>
        <begin position="24"/>
        <end position="67"/>
    </location>
</feature>